<proteinExistence type="predicted"/>
<reference evidence="1" key="1">
    <citation type="journal article" date="2020" name="Stud. Mycol.">
        <title>101 Dothideomycetes genomes: a test case for predicting lifestyles and emergence of pathogens.</title>
        <authorList>
            <person name="Haridas S."/>
            <person name="Albert R."/>
            <person name="Binder M."/>
            <person name="Bloem J."/>
            <person name="Labutti K."/>
            <person name="Salamov A."/>
            <person name="Andreopoulos B."/>
            <person name="Baker S."/>
            <person name="Barry K."/>
            <person name="Bills G."/>
            <person name="Bluhm B."/>
            <person name="Cannon C."/>
            <person name="Castanera R."/>
            <person name="Culley D."/>
            <person name="Daum C."/>
            <person name="Ezra D."/>
            <person name="Gonzalez J."/>
            <person name="Henrissat B."/>
            <person name="Kuo A."/>
            <person name="Liang C."/>
            <person name="Lipzen A."/>
            <person name="Lutzoni F."/>
            <person name="Magnuson J."/>
            <person name="Mondo S."/>
            <person name="Nolan M."/>
            <person name="Ohm R."/>
            <person name="Pangilinan J."/>
            <person name="Park H.-J."/>
            <person name="Ramirez L."/>
            <person name="Alfaro M."/>
            <person name="Sun H."/>
            <person name="Tritt A."/>
            <person name="Yoshinaga Y."/>
            <person name="Zwiers L.-H."/>
            <person name="Turgeon B."/>
            <person name="Goodwin S."/>
            <person name="Spatafora J."/>
            <person name="Crous P."/>
            <person name="Grigoriev I."/>
        </authorList>
    </citation>
    <scope>NUCLEOTIDE SEQUENCE</scope>
    <source>
        <strain evidence="1">CBS 183.55</strain>
    </source>
</reference>
<dbReference type="Proteomes" id="UP000800082">
    <property type="component" value="Unassembled WGS sequence"/>
</dbReference>
<dbReference type="AlphaFoldDB" id="A0A6A5REW7"/>
<dbReference type="EMBL" id="ML978987">
    <property type="protein sequence ID" value="KAF1925066.1"/>
    <property type="molecule type" value="Genomic_DNA"/>
</dbReference>
<protein>
    <submittedName>
        <fullName evidence="1">Uncharacterized protein</fullName>
    </submittedName>
</protein>
<dbReference type="RefSeq" id="XP_033445318.1">
    <property type="nucleotide sequence ID" value="XM_033588716.1"/>
</dbReference>
<dbReference type="GeneID" id="54346363"/>
<evidence type="ECO:0000313" key="2">
    <source>
        <dbReference type="Proteomes" id="UP000800082"/>
    </source>
</evidence>
<keyword evidence="2" id="KW-1185">Reference proteome</keyword>
<name>A0A6A5REW7_9PLEO</name>
<gene>
    <name evidence="1" type="ORF">M421DRAFT_264396</name>
</gene>
<organism evidence="1 2">
    <name type="scientific">Didymella exigua CBS 183.55</name>
    <dbReference type="NCBI Taxonomy" id="1150837"/>
    <lineage>
        <taxon>Eukaryota</taxon>
        <taxon>Fungi</taxon>
        <taxon>Dikarya</taxon>
        <taxon>Ascomycota</taxon>
        <taxon>Pezizomycotina</taxon>
        <taxon>Dothideomycetes</taxon>
        <taxon>Pleosporomycetidae</taxon>
        <taxon>Pleosporales</taxon>
        <taxon>Pleosporineae</taxon>
        <taxon>Didymellaceae</taxon>
        <taxon>Didymella</taxon>
    </lineage>
</organism>
<sequence length="88" mass="10162">MSLGSLVVARNKRVAEIVCCLHSAQSTRTSRSECKRRHDRPTELSWDVAPRRHQLHPRGGHRHCLHRRVPPEYRLAEQPAPQTRILGN</sequence>
<accession>A0A6A5REW7</accession>
<evidence type="ECO:0000313" key="1">
    <source>
        <dbReference type="EMBL" id="KAF1925066.1"/>
    </source>
</evidence>